<protein>
    <submittedName>
        <fullName evidence="1">Uncharacterized protein</fullName>
    </submittedName>
</protein>
<dbReference type="AlphaFoldDB" id="A0A382U738"/>
<organism evidence="1">
    <name type="scientific">marine metagenome</name>
    <dbReference type="NCBI Taxonomy" id="408172"/>
    <lineage>
        <taxon>unclassified sequences</taxon>
        <taxon>metagenomes</taxon>
        <taxon>ecological metagenomes</taxon>
    </lineage>
</organism>
<evidence type="ECO:0000313" key="1">
    <source>
        <dbReference type="EMBL" id="SVD29488.1"/>
    </source>
</evidence>
<feature type="non-terminal residue" evidence="1">
    <location>
        <position position="36"/>
    </location>
</feature>
<sequence>MSFNGNQYATDEGYDLSTKGDIHGFSTVNAAVGVGS</sequence>
<accession>A0A382U738</accession>
<proteinExistence type="predicted"/>
<name>A0A382U738_9ZZZZ</name>
<dbReference type="EMBL" id="UINC01141634">
    <property type="protein sequence ID" value="SVD29488.1"/>
    <property type="molecule type" value="Genomic_DNA"/>
</dbReference>
<gene>
    <name evidence="1" type="ORF">METZ01_LOCUS382342</name>
</gene>
<reference evidence="1" key="1">
    <citation type="submission" date="2018-05" db="EMBL/GenBank/DDBJ databases">
        <authorList>
            <person name="Lanie J.A."/>
            <person name="Ng W.-L."/>
            <person name="Kazmierczak K.M."/>
            <person name="Andrzejewski T.M."/>
            <person name="Davidsen T.M."/>
            <person name="Wayne K.J."/>
            <person name="Tettelin H."/>
            <person name="Glass J.I."/>
            <person name="Rusch D."/>
            <person name="Podicherti R."/>
            <person name="Tsui H.-C.T."/>
            <person name="Winkler M.E."/>
        </authorList>
    </citation>
    <scope>NUCLEOTIDE SEQUENCE</scope>
</reference>